<dbReference type="Pfam" id="PF25149">
    <property type="entry name" value="DUF7825"/>
    <property type="match status" value="1"/>
</dbReference>
<dbReference type="Pfam" id="PF25148">
    <property type="entry name" value="DUF7824"/>
    <property type="match status" value="1"/>
</dbReference>
<evidence type="ECO:0000313" key="5">
    <source>
        <dbReference type="Proteomes" id="UP000248975"/>
    </source>
</evidence>
<feature type="domain" description="DUF7824" evidence="2">
    <location>
        <begin position="456"/>
        <end position="685"/>
    </location>
</feature>
<dbReference type="AlphaFoldDB" id="A0A2W5RVP5"/>
<sequence length="982" mass="109646">MTYDEFEALVLDPKDGWALQRALAPLDEKARAKLSAPVQKLYKQLHSSRADKGASDRLKAVLATRKGDKWNYWNAPETRHAMLALFAVAPVSVVKKRQVHVWQEQAPLLDRILRDRRPVWLDEWIAHELEAEFTHLNFATLRAWIRDDVCAKPEVDGYYRMFAGYLMRTGFYHKDEVVPPITEQLLADPDLLVDVEGLFRVESIAFNTNAWLTKGAASDYETWTEALLKLSADGHLDRADLLHWALDGLKRDLKQNQLSGFHGFYKKMGPSEAELLRHQTDYIDLLCHPVGHVVKFAIEMLSEIEKKGALDIDPVLRELQVVFSSDGKGNAVAALKLLKRIVARQKRHARAALWAVGEALQHAQADVQSLALDILGANAAQLASEDLANLRDKEPFVAASNRARFADLVSVYGQSPAGPEPERIVPDGFAAEASETTFDYHPIASDGLAEPILRPEDKIAPIETVDALIEAVLHAVETVDSPDEVERIIDAVSRLANDRPADFDAKVAPLLHRLKTGRGSTSIVIGTVGVGGALIDLLYTWLTGRLYRTPSEESQYYTLEDGFVPVRAHLRAIAEAIHRGEARPLLSAPTHKGGWIDPLVWVERLIRSRSRAFVDSMDFRLSLLRLAPDHRPEALECAAGLPAPLRGIVDFALRGEARPARSDRSHHAAWITAARCRDPHRDWTEELAPLNLDDALPDALRPARYAWRSSHKAHQYDKTRWKVPEFTISVTCDGRDQVAERSVGLLGRFTAAFGGRTRTDWSELPTAALNRRMETKRYWSGEMNSPWVAHWLAFIWPQNPAATFMRGVTRLMLRTDDNSSSWTPSHGYFQPLFQRGRPWREPGHLLLCLGLVGKDADARGLAIDALIEGVDARLFDQELFAATIARLAEGEWIKLNRLGDALMQVVQVSPLHAKVVSDTLQLWLPKLDFGANNAFRLLQVIAEAQAITRQPLADEARDVLSTAAGNGKFAKVAKLLADTGHS</sequence>
<comment type="caution">
    <text evidence="4">The sequence shown here is derived from an EMBL/GenBank/DDBJ whole genome shotgun (WGS) entry which is preliminary data.</text>
</comment>
<feature type="domain" description="DUF7825" evidence="3">
    <location>
        <begin position="788"/>
        <end position="976"/>
    </location>
</feature>
<proteinExistence type="predicted"/>
<evidence type="ECO:0000313" key="4">
    <source>
        <dbReference type="EMBL" id="PZQ94531.1"/>
    </source>
</evidence>
<protein>
    <submittedName>
        <fullName evidence="4">Uncharacterized protein</fullName>
    </submittedName>
</protein>
<dbReference type="InterPro" id="IPR045472">
    <property type="entry name" value="DUF6493"/>
</dbReference>
<dbReference type="InterPro" id="IPR056726">
    <property type="entry name" value="DUF7824"/>
</dbReference>
<feature type="domain" description="DUF6493" evidence="1">
    <location>
        <begin position="74"/>
        <end position="328"/>
    </location>
</feature>
<evidence type="ECO:0000259" key="3">
    <source>
        <dbReference type="Pfam" id="PF25149"/>
    </source>
</evidence>
<dbReference type="Pfam" id="PF20103">
    <property type="entry name" value="DUF6493"/>
    <property type="match status" value="1"/>
</dbReference>
<reference evidence="4 5" key="1">
    <citation type="submission" date="2017-08" db="EMBL/GenBank/DDBJ databases">
        <title>Infants hospitalized years apart are colonized by the same room-sourced microbial strains.</title>
        <authorList>
            <person name="Brooks B."/>
            <person name="Olm M.R."/>
            <person name="Firek B.A."/>
            <person name="Baker R."/>
            <person name="Thomas B.C."/>
            <person name="Morowitz M.J."/>
            <person name="Banfield J.F."/>
        </authorList>
    </citation>
    <scope>NUCLEOTIDE SEQUENCE [LARGE SCALE GENOMIC DNA]</scope>
    <source>
        <strain evidence="4">S2_003_000_R2_11</strain>
    </source>
</reference>
<evidence type="ECO:0000259" key="1">
    <source>
        <dbReference type="Pfam" id="PF20103"/>
    </source>
</evidence>
<gene>
    <name evidence="4" type="ORF">DI533_22065</name>
</gene>
<organism evidence="4 5">
    <name type="scientific">Cereibacter sphaeroides</name>
    <name type="common">Rhodobacter sphaeroides</name>
    <dbReference type="NCBI Taxonomy" id="1063"/>
    <lineage>
        <taxon>Bacteria</taxon>
        <taxon>Pseudomonadati</taxon>
        <taxon>Pseudomonadota</taxon>
        <taxon>Alphaproteobacteria</taxon>
        <taxon>Rhodobacterales</taxon>
        <taxon>Paracoccaceae</taxon>
        <taxon>Cereibacter</taxon>
    </lineage>
</organism>
<dbReference type="Proteomes" id="UP000248975">
    <property type="component" value="Unassembled WGS sequence"/>
</dbReference>
<dbReference type="EMBL" id="QFQS01000019">
    <property type="protein sequence ID" value="PZQ94531.1"/>
    <property type="molecule type" value="Genomic_DNA"/>
</dbReference>
<accession>A0A2W5RVP5</accession>
<name>A0A2W5RVP5_CERSP</name>
<evidence type="ECO:0000259" key="2">
    <source>
        <dbReference type="Pfam" id="PF25148"/>
    </source>
</evidence>
<dbReference type="InterPro" id="IPR056727">
    <property type="entry name" value="DUF7825"/>
</dbReference>